<keyword evidence="4" id="KW-1185">Reference proteome</keyword>
<protein>
    <recommendedName>
        <fullName evidence="5">TIGR02679 family protein</fullName>
    </recommendedName>
</protein>
<name>A0AAU9D5X7_9FUSO</name>
<evidence type="ECO:0000313" key="4">
    <source>
        <dbReference type="Proteomes" id="UP001321582"/>
    </source>
</evidence>
<dbReference type="RefSeq" id="WP_307904366.1">
    <property type="nucleotide sequence ID" value="NZ_AP027059.1"/>
</dbReference>
<sequence>MTKEQELVKYLKSKKDLRKILIIIKNKYESFGKFLGKIKKEKLSRAEKSALSEITGENYEIGKKTILIENIIKSFNNMNFSNDNFKLALEIYFNENIIYKKDKMENYEKQREKFFVDLYEWYAETVGGEFLKFLIEGNKGNNILIKEYNKFEKENNLNEFEIIIERIIKGLNNLPIIKKEYKLLAIFASDISKDPHFFDNKNFAGKLLLYGISYYLNKKYPTNAEERIEMYIEAGIITDDISNSVAISGLEAEIAKGRHTGWREFYNNGEYFIMPMTGITKLKKIISNYNYLIIVENPAVFIEIFNYFKVEYNIIIPMICGYGNIKSSALFLMDLAVKSDIKLIYSGDLDPEGLIIADKLKKRYNKNIKLIGYNRENYIKNLSDEKIKDTSMKKLNKIEDLELKKISEILKEVGGKSFQEKFINVIIKDVMNILKID</sequence>
<dbReference type="AlphaFoldDB" id="A0AAU9D5X7"/>
<feature type="domain" description="DUF2399" evidence="1">
    <location>
        <begin position="290"/>
        <end position="430"/>
    </location>
</feature>
<dbReference type="InterPro" id="IPR024466">
    <property type="entry name" value="CHP02679_N"/>
</dbReference>
<reference evidence="3 4" key="1">
    <citation type="submission" date="2022-11" db="EMBL/GenBank/DDBJ databases">
        <title>Haliovirga abyssi gen. nov., sp. nov., a mesophilic fermentative bacterium isolated from the Iheya North hydrothermal field and the proposal of Haliovirgaceae fam. nov.</title>
        <authorList>
            <person name="Miyazaki U."/>
            <person name="Tame A."/>
            <person name="Miyazaki J."/>
            <person name="Takai K."/>
            <person name="Sawayama S."/>
            <person name="Kitajima M."/>
            <person name="Okamoto A."/>
            <person name="Nakagawa S."/>
        </authorList>
    </citation>
    <scope>NUCLEOTIDE SEQUENCE [LARGE SCALE GENOMIC DNA]</scope>
    <source>
        <strain evidence="3 4">IC12</strain>
    </source>
</reference>
<evidence type="ECO:0000259" key="2">
    <source>
        <dbReference type="Pfam" id="PF11796"/>
    </source>
</evidence>
<evidence type="ECO:0008006" key="5">
    <source>
        <dbReference type="Google" id="ProtNLM"/>
    </source>
</evidence>
<dbReference type="Proteomes" id="UP001321582">
    <property type="component" value="Chromosome"/>
</dbReference>
<dbReference type="Gene3D" id="3.40.1360.10">
    <property type="match status" value="1"/>
</dbReference>
<accession>A0AAU9D5X7</accession>
<proteinExistence type="predicted"/>
<gene>
    <name evidence="3" type="ORF">HLVA_20450</name>
</gene>
<dbReference type="SUPFAM" id="SSF56726">
    <property type="entry name" value="DNA topoisomerase IV, alpha subunit"/>
    <property type="match status" value="1"/>
</dbReference>
<dbReference type="GO" id="GO:0003677">
    <property type="term" value="F:DNA binding"/>
    <property type="evidence" value="ECO:0007669"/>
    <property type="project" value="InterPro"/>
</dbReference>
<evidence type="ECO:0000259" key="1">
    <source>
        <dbReference type="Pfam" id="PF09664"/>
    </source>
</evidence>
<dbReference type="KEGG" id="haby:HLVA_20450"/>
<organism evidence="3 4">
    <name type="scientific">Haliovirga abyssi</name>
    <dbReference type="NCBI Taxonomy" id="2996794"/>
    <lineage>
        <taxon>Bacteria</taxon>
        <taxon>Fusobacteriati</taxon>
        <taxon>Fusobacteriota</taxon>
        <taxon>Fusobacteriia</taxon>
        <taxon>Fusobacteriales</taxon>
        <taxon>Haliovirgaceae</taxon>
        <taxon>Haliovirga</taxon>
    </lineage>
</organism>
<dbReference type="InterPro" id="IPR024465">
    <property type="entry name" value="DUF2399"/>
</dbReference>
<dbReference type="GO" id="GO:0005694">
    <property type="term" value="C:chromosome"/>
    <property type="evidence" value="ECO:0007669"/>
    <property type="project" value="InterPro"/>
</dbReference>
<dbReference type="InterPro" id="IPR036078">
    <property type="entry name" value="Spo11/TopoVI_A_sf"/>
</dbReference>
<dbReference type="CDD" id="cd00188">
    <property type="entry name" value="TOPRIM"/>
    <property type="match status" value="1"/>
</dbReference>
<dbReference type="Pfam" id="PF09664">
    <property type="entry name" value="DUF2399"/>
    <property type="match status" value="1"/>
</dbReference>
<evidence type="ECO:0000313" key="3">
    <source>
        <dbReference type="EMBL" id="BDU51476.1"/>
    </source>
</evidence>
<dbReference type="EMBL" id="AP027059">
    <property type="protein sequence ID" value="BDU51476.1"/>
    <property type="molecule type" value="Genomic_DNA"/>
</dbReference>
<feature type="domain" description="Conserved hypothetical protein CHP02679 N terminus" evidence="2">
    <location>
        <begin position="36"/>
        <end position="251"/>
    </location>
</feature>
<dbReference type="Pfam" id="PF11796">
    <property type="entry name" value="DUF3323"/>
    <property type="match status" value="1"/>
</dbReference>